<keyword evidence="1" id="KW-0521">NADP</keyword>
<evidence type="ECO:0000313" key="3">
    <source>
        <dbReference type="EMBL" id="CAB3773116.1"/>
    </source>
</evidence>
<dbReference type="InterPro" id="IPR020843">
    <property type="entry name" value="ER"/>
</dbReference>
<dbReference type="Pfam" id="PF08240">
    <property type="entry name" value="ADH_N"/>
    <property type="match status" value="1"/>
</dbReference>
<dbReference type="Pfam" id="PF00107">
    <property type="entry name" value="ADH_zinc_N"/>
    <property type="match status" value="1"/>
</dbReference>
<protein>
    <submittedName>
        <fullName evidence="3">Mycocerosic acid synthase</fullName>
        <ecNumber evidence="3">2.3.1.111</ecNumber>
    </submittedName>
</protein>
<dbReference type="InterPro" id="IPR036291">
    <property type="entry name" value="NAD(P)-bd_dom_sf"/>
</dbReference>
<feature type="domain" description="Enoyl reductase (ER)" evidence="2">
    <location>
        <begin position="49"/>
        <end position="368"/>
    </location>
</feature>
<dbReference type="EC" id="2.3.1.111" evidence="3"/>
<dbReference type="RefSeq" id="WP_175232449.1">
    <property type="nucleotide sequence ID" value="NZ_CADIKH010000068.1"/>
</dbReference>
<dbReference type="GO" id="GO:0016491">
    <property type="term" value="F:oxidoreductase activity"/>
    <property type="evidence" value="ECO:0007669"/>
    <property type="project" value="InterPro"/>
</dbReference>
<evidence type="ECO:0000313" key="4">
    <source>
        <dbReference type="Proteomes" id="UP000494363"/>
    </source>
</evidence>
<proteinExistence type="predicted"/>
<dbReference type="EMBL" id="CADIKH010000068">
    <property type="protein sequence ID" value="CAB3773116.1"/>
    <property type="molecule type" value="Genomic_DNA"/>
</dbReference>
<dbReference type="AlphaFoldDB" id="A0A6J5F7K4"/>
<gene>
    <name evidence="3" type="primary">mas</name>
    <name evidence="3" type="ORF">LMG29542_07109</name>
</gene>
<dbReference type="Gene3D" id="3.40.50.720">
    <property type="entry name" value="NAD(P)-binding Rossmann-like Domain"/>
    <property type="match status" value="1"/>
</dbReference>
<dbReference type="PANTHER" id="PTHR44154">
    <property type="entry name" value="QUINONE OXIDOREDUCTASE"/>
    <property type="match status" value="1"/>
</dbReference>
<accession>A0A6J5F7K4</accession>
<keyword evidence="3" id="KW-0012">Acyltransferase</keyword>
<name>A0A6J5F7K4_9BURK</name>
<dbReference type="Gene3D" id="3.90.180.10">
    <property type="entry name" value="Medium-chain alcohol dehydrogenases, catalytic domain"/>
    <property type="match status" value="1"/>
</dbReference>
<dbReference type="GO" id="GO:0050111">
    <property type="term" value="F:mycocerosate synthase activity"/>
    <property type="evidence" value="ECO:0007669"/>
    <property type="project" value="UniProtKB-EC"/>
</dbReference>
<evidence type="ECO:0000256" key="1">
    <source>
        <dbReference type="ARBA" id="ARBA00022857"/>
    </source>
</evidence>
<dbReference type="InterPro" id="IPR051603">
    <property type="entry name" value="Zinc-ADH_QOR/CCCR"/>
</dbReference>
<dbReference type="SMART" id="SM00829">
    <property type="entry name" value="PKS_ER"/>
    <property type="match status" value="1"/>
</dbReference>
<dbReference type="CDD" id="cd05195">
    <property type="entry name" value="enoyl_red"/>
    <property type="match status" value="1"/>
</dbReference>
<dbReference type="SUPFAM" id="SSF50129">
    <property type="entry name" value="GroES-like"/>
    <property type="match status" value="1"/>
</dbReference>
<sequence length="374" mass="41098">MSDLIRTIANLTPDEKAELIAHLKAGKANVPRGAEIDFSRNHEWRFRSDMPFDLAAVSFEAGDPDPDCVQIDARAAGVNFRDVMIALRIYPMAPDVPSNMASDYAGVVTKVGSRVTRFKPGDHVVAMNIGHVEQGHVRENSHFAKCLNIYEMCVFHKPKQLAFVEAALIPTVYLTAWYALVNCARLERGGTVLIHTATGGVGLAAIEIARHIGAKIVATAGTPEKRAYLVERGIEHVFDSRSSRFAAEMRSAGIVPDTILNTLAGDLMLESLKLLGPFGHFVHIDKKDVATNAPLPLGYLIKGLSFHFLDISLLLRNPRHLESSFAELASLFEAGSIRPIRYRSYRAAEVKQAITEMSRGTHLGKLVIEYDSAQ</sequence>
<keyword evidence="4" id="KW-1185">Reference proteome</keyword>
<dbReference type="SUPFAM" id="SSF51735">
    <property type="entry name" value="NAD(P)-binding Rossmann-fold domains"/>
    <property type="match status" value="1"/>
</dbReference>
<dbReference type="InterPro" id="IPR013154">
    <property type="entry name" value="ADH-like_N"/>
</dbReference>
<dbReference type="InterPro" id="IPR013149">
    <property type="entry name" value="ADH-like_C"/>
</dbReference>
<reference evidence="3 4" key="1">
    <citation type="submission" date="2020-04" db="EMBL/GenBank/DDBJ databases">
        <authorList>
            <person name="De Canck E."/>
        </authorList>
    </citation>
    <scope>NUCLEOTIDE SEQUENCE [LARGE SCALE GENOMIC DNA]</scope>
    <source>
        <strain evidence="3 4">LMG 29542</strain>
    </source>
</reference>
<keyword evidence="3" id="KW-0808">Transferase</keyword>
<evidence type="ECO:0000259" key="2">
    <source>
        <dbReference type="SMART" id="SM00829"/>
    </source>
</evidence>
<organism evidence="3 4">
    <name type="scientific">Paraburkholderia humisilvae</name>
    <dbReference type="NCBI Taxonomy" id="627669"/>
    <lineage>
        <taxon>Bacteria</taxon>
        <taxon>Pseudomonadati</taxon>
        <taxon>Pseudomonadota</taxon>
        <taxon>Betaproteobacteria</taxon>
        <taxon>Burkholderiales</taxon>
        <taxon>Burkholderiaceae</taxon>
        <taxon>Paraburkholderia</taxon>
    </lineage>
</organism>
<dbReference type="InterPro" id="IPR011032">
    <property type="entry name" value="GroES-like_sf"/>
</dbReference>
<dbReference type="Proteomes" id="UP000494363">
    <property type="component" value="Unassembled WGS sequence"/>
</dbReference>
<dbReference type="PANTHER" id="PTHR44154:SF1">
    <property type="entry name" value="QUINONE OXIDOREDUCTASE"/>
    <property type="match status" value="1"/>
</dbReference>